<feature type="active site" description="Charge relay system" evidence="5 6">
    <location>
        <position position="568"/>
    </location>
</feature>
<keyword evidence="10" id="KW-1185">Reference proteome</keyword>
<protein>
    <submittedName>
        <fullName evidence="9">Subtilisin-like protein</fullName>
    </submittedName>
</protein>
<keyword evidence="4 6" id="KW-0720">Serine protease</keyword>
<evidence type="ECO:0000256" key="6">
    <source>
        <dbReference type="PROSITE-ProRule" id="PRU01240"/>
    </source>
</evidence>
<dbReference type="PANTHER" id="PTHR43806">
    <property type="entry name" value="PEPTIDASE S8"/>
    <property type="match status" value="1"/>
</dbReference>
<evidence type="ECO:0000256" key="1">
    <source>
        <dbReference type="ARBA" id="ARBA00011073"/>
    </source>
</evidence>
<dbReference type="InterPro" id="IPR015500">
    <property type="entry name" value="Peptidase_S8_subtilisin-rel"/>
</dbReference>
<gene>
    <name evidence="9" type="ORF">BJ508DRAFT_308472</name>
</gene>
<evidence type="ECO:0000313" key="9">
    <source>
        <dbReference type="EMBL" id="RPA79372.1"/>
    </source>
</evidence>
<feature type="active site" description="Charge relay system" evidence="5 6">
    <location>
        <position position="198"/>
    </location>
</feature>
<sequence>MRIVWPSTGFLFSFLFLFLIVAQTEKSPPNRQSQSSLIEVCHAQIRQGYFLVLYSDGTFEKRSAALFDFLHQKGLTFDVVGNFSSSGVFGTALAFTAEIPTLSLLKTAPGIRFVNHDYAFDGTCFGHRKGEAGRAPAQLTSITTPMEPKFHGPKPWKKITARTGSLRDYSNTIQELTGVAHLHQLGYTGKGIRIAFIDSGFSPLRHTVYENRIYDQWNFVDDSKLPRWQYRFIDLDEGFRNTHGDQVVGIAVADVPHMRGVAYEARIAIYKIKRDSEVVSFSGIFAALERAYKFEAAVINLSIGQVSGWANGPAETVEALIQSSKNIGVIVVAAAGNSGTGGPGLVSSHAAADGSLGVGSASTSLIPGYRISAKSDTTSRLISYSFGHILDEKASAFVLPLFQTGSSSEIIDICGISASELDALKHTPSTALGNKLLLFAKMTKDDEPCRVAIFSAVANTNAIGMLLYGEMPTQPFPYFDRGLEGQKVPAMVGFLGSTDDVEWMLESVRAEKPVTVKFFGWDSTPVVAVKANSGQVMAIGVNIIAPGTNVFSVSGGDYGRYTTVSGSSFASPYVAGVAGLLLDAFKDYGLSKVQLGNLVRSKIGTMGVKLISSLNDEDVLQTGSGFLSTENALTPLYVEPHELNLGDTESFETYREIILHNIGNSDMQVNFQHGANPGRFELSRTKETESSTNLRARVDLESENLSFTIPGRGSKKLRLMFTAPTVEESRKKDLPRYSGVFEVTYNSKTELRIPYHGYACSIRNDVALFHHEPEITWGTNPLAAGYGIMRYICHSIKQSWPVLRIYAIWAMESLEIEYVARSTDTETFTIAKHGRRPRLADSEGGEGGKMLTAPALVKTLDGFFLDEPSNEPANLRPGQYFVRVRVLRVFGDASNPEHWETWESADITVGWQAD</sequence>
<evidence type="ECO:0000256" key="2">
    <source>
        <dbReference type="ARBA" id="ARBA00022670"/>
    </source>
</evidence>
<evidence type="ECO:0000259" key="8">
    <source>
        <dbReference type="Pfam" id="PF00082"/>
    </source>
</evidence>
<feature type="domain" description="Peptidase S8/S53" evidence="8">
    <location>
        <begin position="189"/>
        <end position="599"/>
    </location>
</feature>
<evidence type="ECO:0000256" key="7">
    <source>
        <dbReference type="SAM" id="SignalP"/>
    </source>
</evidence>
<dbReference type="SUPFAM" id="SSF52743">
    <property type="entry name" value="Subtilisin-like"/>
    <property type="match status" value="1"/>
</dbReference>
<dbReference type="InterPro" id="IPR036852">
    <property type="entry name" value="Peptidase_S8/S53_dom_sf"/>
</dbReference>
<name>A0A3N4HZU9_ASCIM</name>
<dbReference type="EMBL" id="ML119700">
    <property type="protein sequence ID" value="RPA79372.1"/>
    <property type="molecule type" value="Genomic_DNA"/>
</dbReference>
<evidence type="ECO:0000256" key="3">
    <source>
        <dbReference type="ARBA" id="ARBA00022801"/>
    </source>
</evidence>
<evidence type="ECO:0000256" key="5">
    <source>
        <dbReference type="PIRSR" id="PIRSR615500-1"/>
    </source>
</evidence>
<dbReference type="GO" id="GO:0006508">
    <property type="term" value="P:proteolysis"/>
    <property type="evidence" value="ECO:0007669"/>
    <property type="project" value="UniProtKB-KW"/>
</dbReference>
<keyword evidence="3 6" id="KW-0378">Hydrolase</keyword>
<evidence type="ECO:0000313" key="10">
    <source>
        <dbReference type="Proteomes" id="UP000275078"/>
    </source>
</evidence>
<feature type="active site" description="Charge relay system" evidence="5 6">
    <location>
        <position position="243"/>
    </location>
</feature>
<dbReference type="Proteomes" id="UP000275078">
    <property type="component" value="Unassembled WGS sequence"/>
</dbReference>
<accession>A0A3N4HZU9</accession>
<feature type="chain" id="PRO_5017951721" evidence="7">
    <location>
        <begin position="25"/>
        <end position="914"/>
    </location>
</feature>
<dbReference type="Pfam" id="PF00082">
    <property type="entry name" value="Peptidase_S8"/>
    <property type="match status" value="1"/>
</dbReference>
<dbReference type="STRING" id="1160509.A0A3N4HZU9"/>
<organism evidence="9 10">
    <name type="scientific">Ascobolus immersus RN42</name>
    <dbReference type="NCBI Taxonomy" id="1160509"/>
    <lineage>
        <taxon>Eukaryota</taxon>
        <taxon>Fungi</taxon>
        <taxon>Dikarya</taxon>
        <taxon>Ascomycota</taxon>
        <taxon>Pezizomycotina</taxon>
        <taxon>Pezizomycetes</taxon>
        <taxon>Pezizales</taxon>
        <taxon>Ascobolaceae</taxon>
        <taxon>Ascobolus</taxon>
    </lineage>
</organism>
<dbReference type="Gene3D" id="3.40.50.200">
    <property type="entry name" value="Peptidase S8/S53 domain"/>
    <property type="match status" value="2"/>
</dbReference>
<proteinExistence type="inferred from homology"/>
<dbReference type="InterPro" id="IPR000209">
    <property type="entry name" value="Peptidase_S8/S53_dom"/>
</dbReference>
<dbReference type="AlphaFoldDB" id="A0A3N4HZU9"/>
<keyword evidence="2 6" id="KW-0645">Protease</keyword>
<dbReference type="PRINTS" id="PR00723">
    <property type="entry name" value="SUBTILISIN"/>
</dbReference>
<feature type="signal peptide" evidence="7">
    <location>
        <begin position="1"/>
        <end position="24"/>
    </location>
</feature>
<comment type="similarity">
    <text evidence="1 6">Belongs to the peptidase S8 family.</text>
</comment>
<keyword evidence="7" id="KW-0732">Signal</keyword>
<reference evidence="9 10" key="1">
    <citation type="journal article" date="2018" name="Nat. Ecol. Evol.">
        <title>Pezizomycetes genomes reveal the molecular basis of ectomycorrhizal truffle lifestyle.</title>
        <authorList>
            <person name="Murat C."/>
            <person name="Payen T."/>
            <person name="Noel B."/>
            <person name="Kuo A."/>
            <person name="Morin E."/>
            <person name="Chen J."/>
            <person name="Kohler A."/>
            <person name="Krizsan K."/>
            <person name="Balestrini R."/>
            <person name="Da Silva C."/>
            <person name="Montanini B."/>
            <person name="Hainaut M."/>
            <person name="Levati E."/>
            <person name="Barry K.W."/>
            <person name="Belfiori B."/>
            <person name="Cichocki N."/>
            <person name="Clum A."/>
            <person name="Dockter R.B."/>
            <person name="Fauchery L."/>
            <person name="Guy J."/>
            <person name="Iotti M."/>
            <person name="Le Tacon F."/>
            <person name="Lindquist E.A."/>
            <person name="Lipzen A."/>
            <person name="Malagnac F."/>
            <person name="Mello A."/>
            <person name="Molinier V."/>
            <person name="Miyauchi S."/>
            <person name="Poulain J."/>
            <person name="Riccioni C."/>
            <person name="Rubini A."/>
            <person name="Sitrit Y."/>
            <person name="Splivallo R."/>
            <person name="Traeger S."/>
            <person name="Wang M."/>
            <person name="Zifcakova L."/>
            <person name="Wipf D."/>
            <person name="Zambonelli A."/>
            <person name="Paolocci F."/>
            <person name="Nowrousian M."/>
            <person name="Ottonello S."/>
            <person name="Baldrian P."/>
            <person name="Spatafora J.W."/>
            <person name="Henrissat B."/>
            <person name="Nagy L.G."/>
            <person name="Aury J.M."/>
            <person name="Wincker P."/>
            <person name="Grigoriev I.V."/>
            <person name="Bonfante P."/>
            <person name="Martin F.M."/>
        </authorList>
    </citation>
    <scope>NUCLEOTIDE SEQUENCE [LARGE SCALE GENOMIC DNA]</scope>
    <source>
        <strain evidence="9 10">RN42</strain>
    </source>
</reference>
<evidence type="ECO:0000256" key="4">
    <source>
        <dbReference type="ARBA" id="ARBA00022825"/>
    </source>
</evidence>
<dbReference type="GO" id="GO:0004252">
    <property type="term" value="F:serine-type endopeptidase activity"/>
    <property type="evidence" value="ECO:0007669"/>
    <property type="project" value="UniProtKB-UniRule"/>
</dbReference>
<dbReference type="PANTHER" id="PTHR43806:SF11">
    <property type="entry name" value="CEREVISIN-RELATED"/>
    <property type="match status" value="1"/>
</dbReference>
<dbReference type="PROSITE" id="PS51892">
    <property type="entry name" value="SUBTILASE"/>
    <property type="match status" value="1"/>
</dbReference>
<dbReference type="OrthoDB" id="10256524at2759"/>
<dbReference type="InterPro" id="IPR050131">
    <property type="entry name" value="Peptidase_S8_subtilisin-like"/>
</dbReference>